<keyword evidence="3" id="KW-1185">Reference proteome</keyword>
<dbReference type="GeneID" id="25981419"/>
<protein>
    <submittedName>
        <fullName evidence="2">Uncharacterized protein</fullName>
    </submittedName>
</protein>
<proteinExistence type="predicted"/>
<evidence type="ECO:0000256" key="1">
    <source>
        <dbReference type="SAM" id="MobiDB-lite"/>
    </source>
</evidence>
<feature type="region of interest" description="Disordered" evidence="1">
    <location>
        <begin position="86"/>
        <end position="108"/>
    </location>
</feature>
<evidence type="ECO:0000313" key="2">
    <source>
        <dbReference type="EMBL" id="EFW99463.1"/>
    </source>
</evidence>
<feature type="compositionally biased region" description="Low complexity" evidence="1">
    <location>
        <begin position="98"/>
        <end position="108"/>
    </location>
</feature>
<accession>F0XS84</accession>
<organism evidence="3">
    <name type="scientific">Grosmannia clavigera (strain kw1407 / UAMH 11150)</name>
    <name type="common">Blue stain fungus</name>
    <name type="synonym">Graphiocladiella clavigera</name>
    <dbReference type="NCBI Taxonomy" id="655863"/>
    <lineage>
        <taxon>Eukaryota</taxon>
        <taxon>Fungi</taxon>
        <taxon>Dikarya</taxon>
        <taxon>Ascomycota</taxon>
        <taxon>Pezizomycotina</taxon>
        <taxon>Sordariomycetes</taxon>
        <taxon>Sordariomycetidae</taxon>
        <taxon>Ophiostomatales</taxon>
        <taxon>Ophiostomataceae</taxon>
        <taxon>Leptographium</taxon>
    </lineage>
</organism>
<dbReference type="HOGENOM" id="CLU_146832_0_0_1"/>
<name>F0XS84_GROCL</name>
<evidence type="ECO:0000313" key="3">
    <source>
        <dbReference type="Proteomes" id="UP000007796"/>
    </source>
</evidence>
<dbReference type="InParanoid" id="F0XS84"/>
<dbReference type="Proteomes" id="UP000007796">
    <property type="component" value="Unassembled WGS sequence"/>
</dbReference>
<dbReference type="EMBL" id="GL629990">
    <property type="protein sequence ID" value="EFW99463.1"/>
    <property type="molecule type" value="Genomic_DNA"/>
</dbReference>
<dbReference type="OrthoDB" id="5226533at2759"/>
<sequence length="140" mass="14962">MSSPNMPNAEILALASQVQNFLPETADRQPSFFLSLAPATSASYPRPKKAVVAPVGAAVAAAVSEKKELSDSTTVVAAAMTSVEEAVPEKTSVKQRRSSSLSSSDSIKSGPVFRFLKLGPVHWGEHLDDHQQDWNEVAIE</sequence>
<reference evidence="2 3" key="1">
    <citation type="journal article" date="2011" name="Proc. Natl. Acad. Sci. U.S.A.">
        <title>Genome and transcriptome analyses of the mountain pine beetle-fungal symbiont Grosmannia clavigera, a lodgepole pine pathogen.</title>
        <authorList>
            <person name="DiGuistini S."/>
            <person name="Wang Y."/>
            <person name="Liao N.Y."/>
            <person name="Taylor G."/>
            <person name="Tanguay P."/>
            <person name="Feau N."/>
            <person name="Henrissat B."/>
            <person name="Chan S.K."/>
            <person name="Hesse-Orce U."/>
            <person name="Alamouti S.M."/>
            <person name="Tsui C.K.M."/>
            <person name="Docking R.T."/>
            <person name="Levasseur A."/>
            <person name="Haridas S."/>
            <person name="Robertson G."/>
            <person name="Birol I."/>
            <person name="Holt R.A."/>
            <person name="Marra M.A."/>
            <person name="Hamelin R.C."/>
            <person name="Hirst M."/>
            <person name="Jones S.J.M."/>
            <person name="Bohlmann J."/>
            <person name="Breuil C."/>
        </authorList>
    </citation>
    <scope>NUCLEOTIDE SEQUENCE [LARGE SCALE GENOMIC DNA]</scope>
    <source>
        <strain evidence="3">kw1407 / UAMH 11150</strain>
    </source>
</reference>
<gene>
    <name evidence="2" type="ORF">CMQ_7831</name>
</gene>
<dbReference type="AlphaFoldDB" id="F0XS84"/>
<dbReference type="RefSeq" id="XP_014168946.1">
    <property type="nucleotide sequence ID" value="XM_014313471.1"/>
</dbReference>
<dbReference type="eggNOG" id="ENOG502SFQR">
    <property type="taxonomic scope" value="Eukaryota"/>
</dbReference>